<dbReference type="InterPro" id="IPR051415">
    <property type="entry name" value="LAAT-1"/>
</dbReference>
<dbReference type="GO" id="GO:0098852">
    <property type="term" value="C:lytic vacuole membrane"/>
    <property type="evidence" value="ECO:0007669"/>
    <property type="project" value="UniProtKB-ARBA"/>
</dbReference>
<dbReference type="OrthoDB" id="497757at2759"/>
<reference evidence="6 7" key="1">
    <citation type="journal article" date="2009" name="Science">
        <title>Green evolution and dynamic adaptations revealed by genomes of the marine picoeukaryotes Micromonas.</title>
        <authorList>
            <person name="Worden A.Z."/>
            <person name="Lee J.H."/>
            <person name="Mock T."/>
            <person name="Rouze P."/>
            <person name="Simmons M.P."/>
            <person name="Aerts A.L."/>
            <person name="Allen A.E."/>
            <person name="Cuvelier M.L."/>
            <person name="Derelle E."/>
            <person name="Everett M.V."/>
            <person name="Foulon E."/>
            <person name="Grimwood J."/>
            <person name="Gundlach H."/>
            <person name="Henrissat B."/>
            <person name="Napoli C."/>
            <person name="McDonald S.M."/>
            <person name="Parker M.S."/>
            <person name="Rombauts S."/>
            <person name="Salamov A."/>
            <person name="Von Dassow P."/>
            <person name="Badger J.H."/>
            <person name="Coutinho P.M."/>
            <person name="Demir E."/>
            <person name="Dubchak I."/>
            <person name="Gentemann C."/>
            <person name="Eikrem W."/>
            <person name="Gready J.E."/>
            <person name="John U."/>
            <person name="Lanier W."/>
            <person name="Lindquist E.A."/>
            <person name="Lucas S."/>
            <person name="Mayer K.F."/>
            <person name="Moreau H."/>
            <person name="Not F."/>
            <person name="Otillar R."/>
            <person name="Panaud O."/>
            <person name="Pangilinan J."/>
            <person name="Paulsen I."/>
            <person name="Piegu B."/>
            <person name="Poliakov A."/>
            <person name="Robbens S."/>
            <person name="Schmutz J."/>
            <person name="Toulza E."/>
            <person name="Wyss T."/>
            <person name="Zelensky A."/>
            <person name="Zhou K."/>
            <person name="Armbrust E.V."/>
            <person name="Bhattacharya D."/>
            <person name="Goodenough U.W."/>
            <person name="Van de Peer Y."/>
            <person name="Grigoriev I.V."/>
        </authorList>
    </citation>
    <scope>NUCLEOTIDE SEQUENCE [LARGE SCALE GENOMIC DNA]</scope>
    <source>
        <strain evidence="7">RCC299 / NOUM17</strain>
    </source>
</reference>
<dbReference type="GeneID" id="8241897"/>
<dbReference type="PANTHER" id="PTHR16201:SF44">
    <property type="entry name" value="SEVEN TRANSMEMBRANE PROTEIN 1"/>
    <property type="match status" value="1"/>
</dbReference>
<comment type="subcellular location">
    <subcellularLocation>
        <location evidence="1">Membrane</location>
        <topology evidence="1">Multi-pass membrane protein</topology>
    </subcellularLocation>
</comment>
<dbReference type="FunFam" id="1.20.1280.290:FF:000009">
    <property type="entry name" value="PQ loop repeat family protein"/>
    <property type="match status" value="1"/>
</dbReference>
<keyword evidence="2" id="KW-0812">Transmembrane</keyword>
<organism evidence="6 7">
    <name type="scientific">Micromonas commoda (strain RCC299 / NOUM17 / CCMP2709)</name>
    <name type="common">Picoplanktonic green alga</name>
    <dbReference type="NCBI Taxonomy" id="296587"/>
    <lineage>
        <taxon>Eukaryota</taxon>
        <taxon>Viridiplantae</taxon>
        <taxon>Chlorophyta</taxon>
        <taxon>Mamiellophyceae</taxon>
        <taxon>Mamiellales</taxon>
        <taxon>Mamiellaceae</taxon>
        <taxon>Micromonas</taxon>
    </lineage>
</organism>
<evidence type="ECO:0000256" key="1">
    <source>
        <dbReference type="ARBA" id="ARBA00004141"/>
    </source>
</evidence>
<dbReference type="FunCoup" id="C1E2R9">
    <property type="interactions" value="585"/>
</dbReference>
<evidence type="ECO:0000256" key="5">
    <source>
        <dbReference type="SAM" id="MobiDB-lite"/>
    </source>
</evidence>
<dbReference type="Proteomes" id="UP000002009">
    <property type="component" value="Chromosome 3"/>
</dbReference>
<keyword evidence="4" id="KW-0472">Membrane</keyword>
<evidence type="ECO:0000313" key="7">
    <source>
        <dbReference type="Proteomes" id="UP000002009"/>
    </source>
</evidence>
<dbReference type="GO" id="GO:0015174">
    <property type="term" value="F:basic amino acid transmembrane transporter activity"/>
    <property type="evidence" value="ECO:0007669"/>
    <property type="project" value="UniProtKB-ARBA"/>
</dbReference>
<evidence type="ECO:0000256" key="3">
    <source>
        <dbReference type="ARBA" id="ARBA00022989"/>
    </source>
</evidence>
<feature type="region of interest" description="Disordered" evidence="5">
    <location>
        <begin position="126"/>
        <end position="150"/>
    </location>
</feature>
<accession>C1E2R9</accession>
<protein>
    <submittedName>
        <fullName evidence="6">Uncharacterized protein</fullName>
    </submittedName>
</protein>
<feature type="non-terminal residue" evidence="6">
    <location>
        <position position="1"/>
    </location>
</feature>
<dbReference type="RefSeq" id="XP_002501133.1">
    <property type="nucleotide sequence ID" value="XM_002501087.1"/>
</dbReference>
<dbReference type="InterPro" id="IPR006603">
    <property type="entry name" value="PQ-loop_rpt"/>
</dbReference>
<proteinExistence type="predicted"/>
<dbReference type="OMA" id="ISQCVYY"/>
<sequence length="269" mass="29066">RDATSFVLGCVSIVAWGVAELPQIVANWRNRSSEGVSLAFIATWLTGDAFNLVGCAVSPTLPTQLYTAMLYTSTTVVLVVQHLHYNNRKRETEGAEDVHGRSPRLGDIENGECDVWNDDAARGTDARPLLGRHRRDASGDASDDENKSSASAAAFESASRRLLETSSEFIRAPLVRAPTWLGPALGWTMTAIYLSGRVPQIARNHARGSVEGLSVSMFALAVVGNATYLGSILARSTRWVTIAPNMPWIVDAGMCLAMDAVILAQSAWY</sequence>
<dbReference type="Pfam" id="PF04193">
    <property type="entry name" value="PQ-loop"/>
    <property type="match status" value="2"/>
</dbReference>
<dbReference type="EMBL" id="CP001324">
    <property type="protein sequence ID" value="ACO62391.1"/>
    <property type="molecule type" value="Genomic_DNA"/>
</dbReference>
<evidence type="ECO:0000256" key="4">
    <source>
        <dbReference type="ARBA" id="ARBA00023136"/>
    </source>
</evidence>
<keyword evidence="7" id="KW-1185">Reference proteome</keyword>
<name>C1E2R9_MICCC</name>
<dbReference type="KEGG" id="mis:MICPUN_71150"/>
<dbReference type="AlphaFoldDB" id="C1E2R9"/>
<evidence type="ECO:0000256" key="2">
    <source>
        <dbReference type="ARBA" id="ARBA00022692"/>
    </source>
</evidence>
<keyword evidence="3" id="KW-1133">Transmembrane helix</keyword>
<dbReference type="SMART" id="SM00679">
    <property type="entry name" value="CTNS"/>
    <property type="match status" value="2"/>
</dbReference>
<dbReference type="Gene3D" id="1.20.1280.290">
    <property type="match status" value="2"/>
</dbReference>
<dbReference type="eggNOG" id="KOG2913">
    <property type="taxonomic scope" value="Eukaryota"/>
</dbReference>
<gene>
    <name evidence="6" type="ORF">MICPUN_71150</name>
</gene>
<dbReference type="InParanoid" id="C1E2R9"/>
<evidence type="ECO:0000313" key="6">
    <source>
        <dbReference type="EMBL" id="ACO62391.1"/>
    </source>
</evidence>
<dbReference type="PANTHER" id="PTHR16201">
    <property type="entry name" value="SEVEN TRANSMEMBRANE PROTEIN 1-RELATED"/>
    <property type="match status" value="1"/>
</dbReference>
<feature type="non-terminal residue" evidence="6">
    <location>
        <position position="269"/>
    </location>
</feature>